<dbReference type="GO" id="GO:0008270">
    <property type="term" value="F:zinc ion binding"/>
    <property type="evidence" value="ECO:0007669"/>
    <property type="project" value="UniProtKB-KW"/>
</dbReference>
<dbReference type="PROSITE" id="PS51265">
    <property type="entry name" value="ZF_DBF4"/>
    <property type="match status" value="1"/>
</dbReference>
<accession>A0A4P9Y208</accession>
<dbReference type="EMBL" id="KZ988606">
    <property type="protein sequence ID" value="RKP11870.1"/>
    <property type="molecule type" value="Genomic_DNA"/>
</dbReference>
<dbReference type="OrthoDB" id="21380at2759"/>
<evidence type="ECO:0000313" key="7">
    <source>
        <dbReference type="EMBL" id="RKP11870.1"/>
    </source>
</evidence>
<evidence type="ECO:0000256" key="5">
    <source>
        <dbReference type="SAM" id="MobiDB-lite"/>
    </source>
</evidence>
<dbReference type="Pfam" id="PF07535">
    <property type="entry name" value="zf-DBF"/>
    <property type="match status" value="1"/>
</dbReference>
<feature type="domain" description="DBF4-type" evidence="6">
    <location>
        <begin position="133"/>
        <end position="182"/>
    </location>
</feature>
<dbReference type="SMART" id="SM00586">
    <property type="entry name" value="ZnF_DBF"/>
    <property type="match status" value="1"/>
</dbReference>
<evidence type="ECO:0000256" key="2">
    <source>
        <dbReference type="ARBA" id="ARBA00022771"/>
    </source>
</evidence>
<feature type="compositionally biased region" description="Acidic residues" evidence="5">
    <location>
        <begin position="108"/>
        <end position="129"/>
    </location>
</feature>
<feature type="compositionally biased region" description="Acidic residues" evidence="5">
    <location>
        <begin position="225"/>
        <end position="253"/>
    </location>
</feature>
<feature type="compositionally biased region" description="Basic and acidic residues" evidence="5">
    <location>
        <begin position="198"/>
        <end position="210"/>
    </location>
</feature>
<dbReference type="FunFam" id="6.10.250.3410:FF:000001">
    <property type="entry name" value="Protein DBF4 homolog A"/>
    <property type="match status" value="1"/>
</dbReference>
<evidence type="ECO:0000256" key="4">
    <source>
        <dbReference type="PROSITE-ProRule" id="PRU00600"/>
    </source>
</evidence>
<evidence type="ECO:0000256" key="3">
    <source>
        <dbReference type="ARBA" id="ARBA00022833"/>
    </source>
</evidence>
<dbReference type="AlphaFoldDB" id="A0A4P9Y208"/>
<organism evidence="7 8">
    <name type="scientific">Piptocephalis cylindrospora</name>
    <dbReference type="NCBI Taxonomy" id="1907219"/>
    <lineage>
        <taxon>Eukaryota</taxon>
        <taxon>Fungi</taxon>
        <taxon>Fungi incertae sedis</taxon>
        <taxon>Zoopagomycota</taxon>
        <taxon>Zoopagomycotina</taxon>
        <taxon>Zoopagomycetes</taxon>
        <taxon>Zoopagales</taxon>
        <taxon>Piptocephalidaceae</taxon>
        <taxon>Piptocephalis</taxon>
    </lineage>
</organism>
<dbReference type="Gene3D" id="6.10.250.3410">
    <property type="entry name" value="DBF zinc finger"/>
    <property type="match status" value="1"/>
</dbReference>
<gene>
    <name evidence="7" type="ORF">BJ684DRAFT_21557</name>
</gene>
<keyword evidence="8" id="KW-1185">Reference proteome</keyword>
<evidence type="ECO:0000259" key="6">
    <source>
        <dbReference type="PROSITE" id="PS51265"/>
    </source>
</evidence>
<keyword evidence="2 4" id="KW-0863">Zinc-finger</keyword>
<name>A0A4P9Y208_9FUNG</name>
<dbReference type="InterPro" id="IPR038545">
    <property type="entry name" value="Znf_DBF_sf"/>
</dbReference>
<feature type="compositionally biased region" description="Basic and acidic residues" evidence="5">
    <location>
        <begin position="97"/>
        <end position="107"/>
    </location>
</feature>
<feature type="region of interest" description="Disordered" evidence="5">
    <location>
        <begin position="23"/>
        <end position="138"/>
    </location>
</feature>
<dbReference type="InterPro" id="IPR006572">
    <property type="entry name" value="Znf_DBF"/>
</dbReference>
<evidence type="ECO:0000256" key="1">
    <source>
        <dbReference type="ARBA" id="ARBA00022723"/>
    </source>
</evidence>
<proteinExistence type="predicted"/>
<keyword evidence="1" id="KW-0479">Metal-binding</keyword>
<dbReference type="GO" id="GO:0005634">
    <property type="term" value="C:nucleus"/>
    <property type="evidence" value="ECO:0007669"/>
    <property type="project" value="UniProtKB-ARBA"/>
</dbReference>
<dbReference type="Proteomes" id="UP000267251">
    <property type="component" value="Unassembled WGS sequence"/>
</dbReference>
<feature type="region of interest" description="Disordered" evidence="5">
    <location>
        <begin position="196"/>
        <end position="272"/>
    </location>
</feature>
<reference evidence="8" key="1">
    <citation type="journal article" date="2018" name="Nat. Microbiol.">
        <title>Leveraging single-cell genomics to expand the fungal tree of life.</title>
        <authorList>
            <person name="Ahrendt S.R."/>
            <person name="Quandt C.A."/>
            <person name="Ciobanu D."/>
            <person name="Clum A."/>
            <person name="Salamov A."/>
            <person name="Andreopoulos B."/>
            <person name="Cheng J.F."/>
            <person name="Woyke T."/>
            <person name="Pelin A."/>
            <person name="Henrissat B."/>
            <person name="Reynolds N.K."/>
            <person name="Benny G.L."/>
            <person name="Smith M.E."/>
            <person name="James T.Y."/>
            <person name="Grigoriev I.V."/>
        </authorList>
    </citation>
    <scope>NUCLEOTIDE SEQUENCE [LARGE SCALE GENOMIC DNA]</scope>
</reference>
<feature type="compositionally biased region" description="Basic and acidic residues" evidence="5">
    <location>
        <begin position="76"/>
        <end position="86"/>
    </location>
</feature>
<protein>
    <submittedName>
        <fullName evidence="7">DBF zinc finger-domain-containing protein</fullName>
    </submittedName>
</protein>
<sequence>MPPAPGAMGLSARMRMVDLPRHLARGLVNGQSQEAPSAPLPGKGQSPVKSGPLKRAGEGEELRQQGIIEPSGPKILPKEVGIKEGLKNPIPSGYSTKRRDKEEGRDNLEEEVERDDGEGEGEDEDEEDIMTSLPARPGYCENCRVKFDNLEEHALTQRHRRFAIDDSYWSVVDDALKGLERPILIETPKRKRLPDSWLRWDETEGKDDIGHSGGSKRSRRALDSPNEDGSEVQEEGEEEPTTEEEEGSNEEEGSVTLVRTSPNYSRRLLGSC</sequence>
<keyword evidence="3" id="KW-0862">Zinc</keyword>
<dbReference type="GO" id="GO:0003676">
    <property type="term" value="F:nucleic acid binding"/>
    <property type="evidence" value="ECO:0007669"/>
    <property type="project" value="InterPro"/>
</dbReference>
<evidence type="ECO:0000313" key="8">
    <source>
        <dbReference type="Proteomes" id="UP000267251"/>
    </source>
</evidence>